<proteinExistence type="predicted"/>
<dbReference type="Proteomes" id="UP001582793">
    <property type="component" value="Unassembled WGS sequence"/>
</dbReference>
<keyword evidence="2" id="KW-0812">Transmembrane</keyword>
<dbReference type="Pfam" id="PF13828">
    <property type="entry name" value="DUF4190"/>
    <property type="match status" value="1"/>
</dbReference>
<feature type="transmembrane region" description="Helical" evidence="2">
    <location>
        <begin position="62"/>
        <end position="86"/>
    </location>
</feature>
<evidence type="ECO:0000313" key="4">
    <source>
        <dbReference type="EMBL" id="MFB6395161.1"/>
    </source>
</evidence>
<evidence type="ECO:0000259" key="3">
    <source>
        <dbReference type="Pfam" id="PF13828"/>
    </source>
</evidence>
<evidence type="ECO:0000313" key="5">
    <source>
        <dbReference type="Proteomes" id="UP001582793"/>
    </source>
</evidence>
<dbReference type="RefSeq" id="WP_364211486.1">
    <property type="nucleotide sequence ID" value="NZ_JBCGDC010000052.1"/>
</dbReference>
<organism evidence="4 5">
    <name type="scientific">Polymorphospora lycopeni</name>
    <dbReference type="NCBI Taxonomy" id="3140240"/>
    <lineage>
        <taxon>Bacteria</taxon>
        <taxon>Bacillati</taxon>
        <taxon>Actinomycetota</taxon>
        <taxon>Actinomycetes</taxon>
        <taxon>Micromonosporales</taxon>
        <taxon>Micromonosporaceae</taxon>
        <taxon>Polymorphospora</taxon>
    </lineage>
</organism>
<comment type="caution">
    <text evidence="4">The sequence shown here is derived from an EMBL/GenBank/DDBJ whole genome shotgun (WGS) entry which is preliminary data.</text>
</comment>
<evidence type="ECO:0000256" key="1">
    <source>
        <dbReference type="SAM" id="MobiDB-lite"/>
    </source>
</evidence>
<accession>A0ABV5CVU0</accession>
<feature type="transmembrane region" description="Helical" evidence="2">
    <location>
        <begin position="106"/>
        <end position="134"/>
    </location>
</feature>
<sequence length="142" mass="14705">MSYPQQPGNWSDPSWPTPQPGYGDPSYPVSGQPVGKDAYPVSGYPPPPQYGYPVTPPPTNGMAIAALVCSLIGLATCVSAPVGAVLGHVARRQIRERGEAGDGMALAGIIIGWVITGLYLLGAIGYIALIAFVISADTTSTY</sequence>
<keyword evidence="2" id="KW-0472">Membrane</keyword>
<reference evidence="4 5" key="1">
    <citation type="submission" date="2024-04" db="EMBL/GenBank/DDBJ databases">
        <title>Polymorphospora sp. isolated from Baiyangdian Lake in Xiong'an New Area.</title>
        <authorList>
            <person name="Zhang X."/>
            <person name="Liu J."/>
        </authorList>
    </citation>
    <scope>NUCLEOTIDE SEQUENCE [LARGE SCALE GENOMIC DNA]</scope>
    <source>
        <strain evidence="4 5">2-325</strain>
    </source>
</reference>
<gene>
    <name evidence="4" type="ORF">AAFH96_18920</name>
</gene>
<keyword evidence="5" id="KW-1185">Reference proteome</keyword>
<feature type="compositionally biased region" description="Polar residues" evidence="1">
    <location>
        <begin position="1"/>
        <end position="14"/>
    </location>
</feature>
<protein>
    <submittedName>
        <fullName evidence="4">DUF4190 domain-containing protein</fullName>
    </submittedName>
</protein>
<dbReference type="InterPro" id="IPR025241">
    <property type="entry name" value="DUF4190"/>
</dbReference>
<name>A0ABV5CVU0_9ACTN</name>
<keyword evidence="2" id="KW-1133">Transmembrane helix</keyword>
<feature type="domain" description="DUF4190" evidence="3">
    <location>
        <begin position="62"/>
        <end position="121"/>
    </location>
</feature>
<evidence type="ECO:0000256" key="2">
    <source>
        <dbReference type="SAM" id="Phobius"/>
    </source>
</evidence>
<feature type="region of interest" description="Disordered" evidence="1">
    <location>
        <begin position="1"/>
        <end position="39"/>
    </location>
</feature>
<dbReference type="EMBL" id="JBCGDC010000052">
    <property type="protein sequence ID" value="MFB6395161.1"/>
    <property type="molecule type" value="Genomic_DNA"/>
</dbReference>